<accession>A0A2T0X9N9</accession>
<dbReference type="SUPFAM" id="SSF46785">
    <property type="entry name" value="Winged helix' DNA-binding domain"/>
    <property type="match status" value="1"/>
</dbReference>
<dbReference type="AlphaFoldDB" id="A0A2T0X9N9"/>
<dbReference type="PRINTS" id="PR00598">
    <property type="entry name" value="HTHMARR"/>
</dbReference>
<dbReference type="GO" id="GO:0006950">
    <property type="term" value="P:response to stress"/>
    <property type="evidence" value="ECO:0007669"/>
    <property type="project" value="TreeGrafter"/>
</dbReference>
<protein>
    <submittedName>
        <fullName evidence="2">MarR family transcriptional regulator</fullName>
    </submittedName>
</protein>
<dbReference type="EMBL" id="PVTT01000001">
    <property type="protein sequence ID" value="PRY95660.1"/>
    <property type="molecule type" value="Genomic_DNA"/>
</dbReference>
<dbReference type="PANTHER" id="PTHR33164">
    <property type="entry name" value="TRANSCRIPTIONAL REGULATOR, MARR FAMILY"/>
    <property type="match status" value="1"/>
</dbReference>
<evidence type="ECO:0000259" key="1">
    <source>
        <dbReference type="PROSITE" id="PS50995"/>
    </source>
</evidence>
<dbReference type="PANTHER" id="PTHR33164:SF43">
    <property type="entry name" value="HTH-TYPE TRANSCRIPTIONAL REPRESSOR YETL"/>
    <property type="match status" value="1"/>
</dbReference>
<evidence type="ECO:0000313" key="3">
    <source>
        <dbReference type="Proteomes" id="UP000238801"/>
    </source>
</evidence>
<feature type="domain" description="HTH marR-type" evidence="1">
    <location>
        <begin position="28"/>
        <end position="147"/>
    </location>
</feature>
<reference evidence="2 3" key="1">
    <citation type="submission" date="2018-03" db="EMBL/GenBank/DDBJ databases">
        <title>Genomic Encyclopedia of Archaeal and Bacterial Type Strains, Phase II (KMG-II): from individual species to whole genera.</title>
        <authorList>
            <person name="Goeker M."/>
        </authorList>
    </citation>
    <scope>NUCLEOTIDE SEQUENCE [LARGE SCALE GENOMIC DNA]</scope>
    <source>
        <strain evidence="2 3">DSM 29318</strain>
    </source>
</reference>
<dbReference type="Pfam" id="PF12802">
    <property type="entry name" value="MarR_2"/>
    <property type="match status" value="1"/>
</dbReference>
<dbReference type="OrthoDB" id="582199at2"/>
<dbReference type="InterPro" id="IPR039422">
    <property type="entry name" value="MarR/SlyA-like"/>
</dbReference>
<name>A0A2T0X9N9_9RHOB</name>
<dbReference type="SMART" id="SM00347">
    <property type="entry name" value="HTH_MARR"/>
    <property type="match status" value="1"/>
</dbReference>
<gene>
    <name evidence="2" type="ORF">BCF33_1282</name>
</gene>
<comment type="caution">
    <text evidence="2">The sequence shown here is derived from an EMBL/GenBank/DDBJ whole genome shotgun (WGS) entry which is preliminary data.</text>
</comment>
<dbReference type="InterPro" id="IPR000835">
    <property type="entry name" value="HTH_MarR-typ"/>
</dbReference>
<evidence type="ECO:0000313" key="2">
    <source>
        <dbReference type="EMBL" id="PRY95660.1"/>
    </source>
</evidence>
<proteinExistence type="predicted"/>
<dbReference type="Proteomes" id="UP000238801">
    <property type="component" value="Unassembled WGS sequence"/>
</dbReference>
<dbReference type="GO" id="GO:0003700">
    <property type="term" value="F:DNA-binding transcription factor activity"/>
    <property type="evidence" value="ECO:0007669"/>
    <property type="project" value="InterPro"/>
</dbReference>
<keyword evidence="3" id="KW-1185">Reference proteome</keyword>
<sequence>MFFLRDLPSRRMVEVYAERHDGLDVEAVRDALVLMRRASLLVRRLEAYFAAHGLSQLRFLVLIVIDREPERDGLSVTEIAERLDVSKPVITRTLAHLVEDGLIAIEADPDDARAKVVRLTEAGRATLSEVLPGYFALLSASGEDEGA</sequence>
<dbReference type="PROSITE" id="PS50995">
    <property type="entry name" value="HTH_MARR_2"/>
    <property type="match status" value="1"/>
</dbReference>
<dbReference type="RefSeq" id="WP_106160017.1">
    <property type="nucleotide sequence ID" value="NZ_PVTT01000001.1"/>
</dbReference>
<dbReference type="InterPro" id="IPR036390">
    <property type="entry name" value="WH_DNA-bd_sf"/>
</dbReference>
<organism evidence="2 3">
    <name type="scientific">Hasllibacter halocynthiae</name>
    <dbReference type="NCBI Taxonomy" id="595589"/>
    <lineage>
        <taxon>Bacteria</taxon>
        <taxon>Pseudomonadati</taxon>
        <taxon>Pseudomonadota</taxon>
        <taxon>Alphaproteobacteria</taxon>
        <taxon>Rhodobacterales</taxon>
        <taxon>Roseobacteraceae</taxon>
        <taxon>Hasllibacter</taxon>
    </lineage>
</organism>
<dbReference type="InterPro" id="IPR036388">
    <property type="entry name" value="WH-like_DNA-bd_sf"/>
</dbReference>
<dbReference type="Gene3D" id="1.10.10.10">
    <property type="entry name" value="Winged helix-like DNA-binding domain superfamily/Winged helix DNA-binding domain"/>
    <property type="match status" value="1"/>
</dbReference>